<dbReference type="InterPro" id="IPR002639">
    <property type="entry name" value="UreF"/>
</dbReference>
<dbReference type="RefSeq" id="WP_128200149.1">
    <property type="nucleotide sequence ID" value="NZ_SACT01000008.1"/>
</dbReference>
<dbReference type="GO" id="GO:0005737">
    <property type="term" value="C:cytoplasm"/>
    <property type="evidence" value="ECO:0007669"/>
    <property type="project" value="UniProtKB-SubCell"/>
</dbReference>
<dbReference type="PANTHER" id="PTHR33620">
    <property type="entry name" value="UREASE ACCESSORY PROTEIN F"/>
    <property type="match status" value="1"/>
</dbReference>
<dbReference type="PANTHER" id="PTHR33620:SF1">
    <property type="entry name" value="UREASE ACCESSORY PROTEIN F"/>
    <property type="match status" value="1"/>
</dbReference>
<dbReference type="OrthoDB" id="9798772at2"/>
<reference evidence="4 5" key="1">
    <citation type="submission" date="2019-01" db="EMBL/GenBank/DDBJ databases">
        <authorList>
            <person name="Chen W.-M."/>
        </authorList>
    </citation>
    <scope>NUCLEOTIDE SEQUENCE [LARGE SCALE GENOMIC DNA]</scope>
    <source>
        <strain evidence="4 5">ICH-3</strain>
    </source>
</reference>
<keyword evidence="2 3" id="KW-0143">Chaperone</keyword>
<comment type="subcellular location">
    <subcellularLocation>
        <location evidence="3">Cytoplasm</location>
    </subcellularLocation>
</comment>
<comment type="caution">
    <text evidence="4">The sequence shown here is derived from an EMBL/GenBank/DDBJ whole genome shotgun (WGS) entry which is preliminary data.</text>
</comment>
<proteinExistence type="inferred from homology"/>
<comment type="function">
    <text evidence="3">Required for maturation of urease via the functional incorporation of the urease nickel metallocenter.</text>
</comment>
<sequence>MTTVTTTDATLLQLMWLASPALPVGAFSYSEGLETAVEEGRVTDETQAATWLTDQLLLAQARSDLAATAQAHAAWTAHDIDRLAALNTWVLGTRESAEFRLQTEQAGRSLCDWLRQRAADDGAHEDARIATLRALAPAPSWPLAYALAAWRTGADARAALLAMAFGWAENMVQAAVKAVPLGQSAGQRLLGALAARIPDAVDDALARDDSTRQAFTPMLAIVSARHEAQYSRLFRS</sequence>
<dbReference type="InterPro" id="IPR038277">
    <property type="entry name" value="UreF_sf"/>
</dbReference>
<evidence type="ECO:0000256" key="3">
    <source>
        <dbReference type="HAMAP-Rule" id="MF_01385"/>
    </source>
</evidence>
<organism evidence="4 5">
    <name type="scientific">Rubrivivax albus</name>
    <dbReference type="NCBI Taxonomy" id="2499835"/>
    <lineage>
        <taxon>Bacteria</taxon>
        <taxon>Pseudomonadati</taxon>
        <taxon>Pseudomonadota</taxon>
        <taxon>Betaproteobacteria</taxon>
        <taxon>Burkholderiales</taxon>
        <taxon>Sphaerotilaceae</taxon>
        <taxon>Rubrivivax</taxon>
    </lineage>
</organism>
<name>A0A3S2U6Q8_9BURK</name>
<dbReference type="PIRSF" id="PIRSF009467">
    <property type="entry name" value="Ureas_acces_UreF"/>
    <property type="match status" value="1"/>
</dbReference>
<comment type="subunit">
    <text evidence="3">UreD, UreF and UreG form a complex that acts as a GTP-hydrolysis-dependent molecular chaperone, activating the urease apoprotein by helping to assemble the nickel containing metallocenter of UreC. The UreE protein probably delivers the nickel.</text>
</comment>
<dbReference type="AlphaFoldDB" id="A0A3S2U6Q8"/>
<accession>A0A3S2U6Q8</accession>
<evidence type="ECO:0000313" key="5">
    <source>
        <dbReference type="Proteomes" id="UP000288178"/>
    </source>
</evidence>
<evidence type="ECO:0000256" key="2">
    <source>
        <dbReference type="ARBA" id="ARBA00023186"/>
    </source>
</evidence>
<comment type="similarity">
    <text evidence="3">Belongs to the UreF family.</text>
</comment>
<dbReference type="Pfam" id="PF01730">
    <property type="entry name" value="UreF"/>
    <property type="match status" value="1"/>
</dbReference>
<dbReference type="Proteomes" id="UP000288178">
    <property type="component" value="Unassembled WGS sequence"/>
</dbReference>
<dbReference type="HAMAP" id="MF_01385">
    <property type="entry name" value="UreF"/>
    <property type="match status" value="1"/>
</dbReference>
<protein>
    <recommendedName>
        <fullName evidence="3">Urease accessory protein UreF</fullName>
    </recommendedName>
</protein>
<gene>
    <name evidence="3" type="primary">ureF</name>
    <name evidence="4" type="ORF">ENE75_20205</name>
</gene>
<keyword evidence="5" id="KW-1185">Reference proteome</keyword>
<keyword evidence="1 3" id="KW-0996">Nickel insertion</keyword>
<evidence type="ECO:0000313" key="4">
    <source>
        <dbReference type="EMBL" id="RVT49398.1"/>
    </source>
</evidence>
<dbReference type="EMBL" id="SACT01000008">
    <property type="protein sequence ID" value="RVT49398.1"/>
    <property type="molecule type" value="Genomic_DNA"/>
</dbReference>
<keyword evidence="3" id="KW-0963">Cytoplasm</keyword>
<dbReference type="Gene3D" id="1.10.4190.10">
    <property type="entry name" value="Urease accessory protein UreF"/>
    <property type="match status" value="1"/>
</dbReference>
<evidence type="ECO:0000256" key="1">
    <source>
        <dbReference type="ARBA" id="ARBA00022988"/>
    </source>
</evidence>
<dbReference type="GO" id="GO:0016151">
    <property type="term" value="F:nickel cation binding"/>
    <property type="evidence" value="ECO:0007669"/>
    <property type="project" value="UniProtKB-UniRule"/>
</dbReference>